<dbReference type="Pfam" id="PF00487">
    <property type="entry name" value="FA_desaturase"/>
    <property type="match status" value="1"/>
</dbReference>
<organism evidence="2 3">
    <name type="scientific">Rhizobium leguminosarum</name>
    <dbReference type="NCBI Taxonomy" id="384"/>
    <lineage>
        <taxon>Bacteria</taxon>
        <taxon>Pseudomonadati</taxon>
        <taxon>Pseudomonadota</taxon>
        <taxon>Alphaproteobacteria</taxon>
        <taxon>Hyphomicrobiales</taxon>
        <taxon>Rhizobiaceae</taxon>
        <taxon>Rhizobium/Agrobacterium group</taxon>
        <taxon>Rhizobium</taxon>
    </lineage>
</organism>
<protein>
    <submittedName>
        <fullName evidence="2">Dihydrorhizobitoxine desaturase</fullName>
    </submittedName>
</protein>
<dbReference type="RefSeq" id="WP_164000458.1">
    <property type="nucleotide sequence ID" value="NZ_WXXP01000034.1"/>
</dbReference>
<evidence type="ECO:0000259" key="1">
    <source>
        <dbReference type="Pfam" id="PF00487"/>
    </source>
</evidence>
<dbReference type="Proteomes" id="UP000471409">
    <property type="component" value="Unassembled WGS sequence"/>
</dbReference>
<reference evidence="2 3" key="1">
    <citation type="submission" date="2020-01" db="EMBL/GenBank/DDBJ databases">
        <title>Rhizobium genotypes associated with high levels of biological nitrogen fixation by grain legumes in a temperate-maritime cropping system.</title>
        <authorList>
            <person name="Maluk M."/>
            <person name="Francesc Ferrando Molina F."/>
            <person name="Lopez Del Egido L."/>
            <person name="Lafos M."/>
            <person name="Langarica-Fuentes A."/>
            <person name="Gebre Yohannes G."/>
            <person name="Young M.W."/>
            <person name="Martin P."/>
            <person name="Gantlett R."/>
            <person name="Kenicer G."/>
            <person name="Hawes C."/>
            <person name="Begg G.S."/>
            <person name="Quilliam R.S."/>
            <person name="Squire G.R."/>
            <person name="Poole P.S."/>
            <person name="Young P.W."/>
            <person name="Iannetta P.M."/>
            <person name="James E.K."/>
        </authorList>
    </citation>
    <scope>NUCLEOTIDE SEQUENCE [LARGE SCALE GENOMIC DNA]</scope>
    <source>
        <strain evidence="2 3">JHI944</strain>
    </source>
</reference>
<dbReference type="InterPro" id="IPR005804">
    <property type="entry name" value="FA_desaturase_dom"/>
</dbReference>
<comment type="caution">
    <text evidence="2">The sequence shown here is derived from an EMBL/GenBank/DDBJ whole genome shotgun (WGS) entry which is preliminary data.</text>
</comment>
<evidence type="ECO:0000313" key="2">
    <source>
        <dbReference type="EMBL" id="NEK54652.1"/>
    </source>
</evidence>
<dbReference type="GO" id="GO:0016717">
    <property type="term" value="F:oxidoreductase activity, acting on paired donors, with oxidation of a pair of donors resulting in the reduction of molecular oxygen to two molecules of water"/>
    <property type="evidence" value="ECO:0007669"/>
    <property type="project" value="TreeGrafter"/>
</dbReference>
<dbReference type="PANTHER" id="PTHR19353">
    <property type="entry name" value="FATTY ACID DESATURASE 2"/>
    <property type="match status" value="1"/>
</dbReference>
<proteinExistence type="predicted"/>
<sequence length="386" mass="44650">MARIRTFRRGLCGGMALQYQAIGIFMNSHAQPLYNGIEAPDRYTHHRFDQSITGEIKALATDNWHGPGYIVKDYAMIATLVWLVVDVSWWFYPLALIMIGAHQRGISTILHDSAHGVLTKNRLLNFLLGTWPTAWPIFQRHFAYKESHVHSHHPFLGRADADPDLEFFLKEGVFTPRTDRSFIWKIIILPLLGSKTYAYFKYLVRNRYQVIVASLSGKESATRVQRGEGWRYEFDRWGFYAFWASIAAAGLVSGYFLEFLLLWVVPYVTSFHIIGWFIEMSEHCSSIDNQHVNLHMARNRQSRNIEKWLTGINNDNYHLDHHLDPTTPFWRLPEAHAIRMRDPEYAAHCSETGGIFQSGPNGEPSILMLIRDQNRKRFIESALLPA</sequence>
<feature type="domain" description="Fatty acid desaturase" evidence="1">
    <location>
        <begin position="88"/>
        <end position="349"/>
    </location>
</feature>
<dbReference type="EMBL" id="WXXP01000034">
    <property type="protein sequence ID" value="NEK54652.1"/>
    <property type="molecule type" value="Genomic_DNA"/>
</dbReference>
<dbReference type="GO" id="GO:0008610">
    <property type="term" value="P:lipid biosynthetic process"/>
    <property type="evidence" value="ECO:0007669"/>
    <property type="project" value="UniProtKB-ARBA"/>
</dbReference>
<dbReference type="InterPro" id="IPR012171">
    <property type="entry name" value="Fatty_acid_desaturase"/>
</dbReference>
<dbReference type="PANTHER" id="PTHR19353:SF19">
    <property type="entry name" value="DELTA(5) FATTY ACID DESATURASE C-RELATED"/>
    <property type="match status" value="1"/>
</dbReference>
<evidence type="ECO:0000313" key="3">
    <source>
        <dbReference type="Proteomes" id="UP000471409"/>
    </source>
</evidence>
<accession>A0A6P0DR95</accession>
<name>A0A6P0DR95_RHILE</name>
<dbReference type="GO" id="GO:0016020">
    <property type="term" value="C:membrane"/>
    <property type="evidence" value="ECO:0007669"/>
    <property type="project" value="TreeGrafter"/>
</dbReference>
<gene>
    <name evidence="2" type="ORF">GUK36_35445</name>
</gene>
<dbReference type="AlphaFoldDB" id="A0A6P0DR95"/>
<dbReference type="CDD" id="cd03510">
    <property type="entry name" value="Rhizobitoxine-FADS-like"/>
    <property type="match status" value="1"/>
</dbReference>